<evidence type="ECO:0000313" key="5">
    <source>
        <dbReference type="Proteomes" id="UP001500683"/>
    </source>
</evidence>
<comment type="caution">
    <text evidence="4">The sequence shown here is derived from an EMBL/GenBank/DDBJ whole genome shotgun (WGS) entry which is preliminary data.</text>
</comment>
<dbReference type="SUPFAM" id="SSF50998">
    <property type="entry name" value="Quinoprotein alcohol dehydrogenase-like"/>
    <property type="match status" value="2"/>
</dbReference>
<sequence length="624" mass="64966">MWTTGSDADPRLSRVVQGVRGDAVVSAVVGGKPVYVTATDAHYDGDCARPHLHDCAAKMVQVWDAATGEPVRTAHDVGGTHLVTTSVEGRPVAVVCDWSDTPKPIDLESGAVLDGIAGHRGVVVGLATTVLDDGPAVVSVAWDETLRVTHLADGEVRVLASGERFNDVSVVTVRGRPVAAVAGDGVGLWDLERGERIGSLPVASKIRKIATWPDGNGVLATLSWDGEVEVWDAASRTRLSRRMPGPQPAHDIAGVVTGDGRRLVALSDQEAVHLWDVDAGRPAERPLVGPTSWCALTDGGPGVVVTVSHADEALAVWRVGTGTRHDDAGHSSTVRCLTVAPGGHVLAGGTDGVVGSWRLEDGAREAAAGAMPAQVHAVAAVPAGDGVAVVAGGGDLHGVTDDALHRWFDGGPDRPVAVDHRGEVRLVVPAVVDGRSIVLTAGCGTTLHITDLVTGERLGDIPGRHQPDGIAVGELGGRPVAAVSRAFGPFQLWDLREGAPIVTPVTEAMRPAERVRAFVRLGEEPAIVTSRGHAVRVMDLGTGAAWHLAPDDIEHVTALAVHGGGRPLAAVARTDRSVTLFDLPTRAPLGVFTLPYPATALAWAPDGDLIVGCRRDLLRVRRAE</sequence>
<dbReference type="InterPro" id="IPR011047">
    <property type="entry name" value="Quinoprotein_ADH-like_sf"/>
</dbReference>
<keyword evidence="5" id="KW-1185">Reference proteome</keyword>
<keyword evidence="2" id="KW-0677">Repeat</keyword>
<feature type="repeat" description="WD" evidence="3">
    <location>
        <begin position="327"/>
        <end position="367"/>
    </location>
</feature>
<evidence type="ECO:0008006" key="6">
    <source>
        <dbReference type="Google" id="ProtNLM"/>
    </source>
</evidence>
<dbReference type="PANTHER" id="PTHR22847">
    <property type="entry name" value="WD40 REPEAT PROTEIN"/>
    <property type="match status" value="1"/>
</dbReference>
<evidence type="ECO:0000256" key="2">
    <source>
        <dbReference type="ARBA" id="ARBA00022737"/>
    </source>
</evidence>
<dbReference type="PANTHER" id="PTHR22847:SF637">
    <property type="entry name" value="WD REPEAT DOMAIN 5B"/>
    <property type="match status" value="1"/>
</dbReference>
<dbReference type="Pfam" id="PF00400">
    <property type="entry name" value="WD40"/>
    <property type="match status" value="1"/>
</dbReference>
<name>A0ABP7VXT6_9ACTN</name>
<dbReference type="Gene3D" id="2.130.10.10">
    <property type="entry name" value="YVTN repeat-like/Quinoprotein amine dehydrogenase"/>
    <property type="match status" value="3"/>
</dbReference>
<dbReference type="InterPro" id="IPR001680">
    <property type="entry name" value="WD40_rpt"/>
</dbReference>
<evidence type="ECO:0000256" key="1">
    <source>
        <dbReference type="ARBA" id="ARBA00022574"/>
    </source>
</evidence>
<keyword evidence="1 3" id="KW-0853">WD repeat</keyword>
<dbReference type="InterPro" id="IPR015943">
    <property type="entry name" value="WD40/YVTN_repeat-like_dom_sf"/>
</dbReference>
<evidence type="ECO:0000256" key="3">
    <source>
        <dbReference type="PROSITE-ProRule" id="PRU00221"/>
    </source>
</evidence>
<dbReference type="EMBL" id="BAAAZG010000022">
    <property type="protein sequence ID" value="GAA4076287.1"/>
    <property type="molecule type" value="Genomic_DNA"/>
</dbReference>
<dbReference type="Proteomes" id="UP001500683">
    <property type="component" value="Unassembled WGS sequence"/>
</dbReference>
<evidence type="ECO:0000313" key="4">
    <source>
        <dbReference type="EMBL" id="GAA4076287.1"/>
    </source>
</evidence>
<organism evidence="4 5">
    <name type="scientific">Actinomadura miaoliensis</name>
    <dbReference type="NCBI Taxonomy" id="430685"/>
    <lineage>
        <taxon>Bacteria</taxon>
        <taxon>Bacillati</taxon>
        <taxon>Actinomycetota</taxon>
        <taxon>Actinomycetes</taxon>
        <taxon>Streptosporangiales</taxon>
        <taxon>Thermomonosporaceae</taxon>
        <taxon>Actinomadura</taxon>
    </lineage>
</organism>
<reference evidence="5" key="1">
    <citation type="journal article" date="2019" name="Int. J. Syst. Evol. Microbiol.">
        <title>The Global Catalogue of Microorganisms (GCM) 10K type strain sequencing project: providing services to taxonomists for standard genome sequencing and annotation.</title>
        <authorList>
            <consortium name="The Broad Institute Genomics Platform"/>
            <consortium name="The Broad Institute Genome Sequencing Center for Infectious Disease"/>
            <person name="Wu L."/>
            <person name="Ma J."/>
        </authorList>
    </citation>
    <scope>NUCLEOTIDE SEQUENCE [LARGE SCALE GENOMIC DNA]</scope>
    <source>
        <strain evidence="5">JCM 16702</strain>
    </source>
</reference>
<dbReference type="SMART" id="SM00320">
    <property type="entry name" value="WD40"/>
    <property type="match status" value="4"/>
</dbReference>
<proteinExistence type="predicted"/>
<gene>
    <name evidence="4" type="ORF">GCM10022214_36980</name>
</gene>
<dbReference type="PROSITE" id="PS50082">
    <property type="entry name" value="WD_REPEATS_2"/>
    <property type="match status" value="1"/>
</dbReference>
<protein>
    <recommendedName>
        <fullName evidence="6">WD40 repeat domain-containing protein</fullName>
    </recommendedName>
</protein>
<accession>A0ABP7VXT6</accession>